<evidence type="ECO:0000313" key="3">
    <source>
        <dbReference type="Proteomes" id="UP001586593"/>
    </source>
</evidence>
<reference evidence="2 3" key="1">
    <citation type="journal article" date="2024" name="Commun. Biol.">
        <title>Comparative genomic analysis of thermophilic fungi reveals convergent evolutionary adaptations and gene losses.</title>
        <authorList>
            <person name="Steindorff A.S."/>
            <person name="Aguilar-Pontes M.V."/>
            <person name="Robinson A.J."/>
            <person name="Andreopoulos B."/>
            <person name="LaButti K."/>
            <person name="Kuo A."/>
            <person name="Mondo S."/>
            <person name="Riley R."/>
            <person name="Otillar R."/>
            <person name="Haridas S."/>
            <person name="Lipzen A."/>
            <person name="Grimwood J."/>
            <person name="Schmutz J."/>
            <person name="Clum A."/>
            <person name="Reid I.D."/>
            <person name="Moisan M.C."/>
            <person name="Butler G."/>
            <person name="Nguyen T.T.M."/>
            <person name="Dewar K."/>
            <person name="Conant G."/>
            <person name="Drula E."/>
            <person name="Henrissat B."/>
            <person name="Hansel C."/>
            <person name="Singer S."/>
            <person name="Hutchinson M.I."/>
            <person name="de Vries R.P."/>
            <person name="Natvig D.O."/>
            <person name="Powell A.J."/>
            <person name="Tsang A."/>
            <person name="Grigoriev I.V."/>
        </authorList>
    </citation>
    <scope>NUCLEOTIDE SEQUENCE [LARGE SCALE GENOMIC DNA]</scope>
    <source>
        <strain evidence="2 3">ATCC 24622</strain>
    </source>
</reference>
<organism evidence="2 3">
    <name type="scientific">Phialemonium thermophilum</name>
    <dbReference type="NCBI Taxonomy" id="223376"/>
    <lineage>
        <taxon>Eukaryota</taxon>
        <taxon>Fungi</taxon>
        <taxon>Dikarya</taxon>
        <taxon>Ascomycota</taxon>
        <taxon>Pezizomycotina</taxon>
        <taxon>Sordariomycetes</taxon>
        <taxon>Sordariomycetidae</taxon>
        <taxon>Cephalothecales</taxon>
        <taxon>Cephalothecaceae</taxon>
        <taxon>Phialemonium</taxon>
    </lineage>
</organism>
<feature type="chain" id="PRO_5046734897" evidence="1">
    <location>
        <begin position="21"/>
        <end position="131"/>
    </location>
</feature>
<comment type="caution">
    <text evidence="2">The sequence shown here is derived from an EMBL/GenBank/DDBJ whole genome shotgun (WGS) entry which is preliminary data.</text>
</comment>
<gene>
    <name evidence="2" type="ORF">VTK73DRAFT_2788</name>
</gene>
<keyword evidence="1" id="KW-0732">Signal</keyword>
<dbReference type="EMBL" id="JAZHXJ010001802">
    <property type="protein sequence ID" value="KAL1843707.1"/>
    <property type="molecule type" value="Genomic_DNA"/>
</dbReference>
<evidence type="ECO:0000313" key="2">
    <source>
        <dbReference type="EMBL" id="KAL1843707.1"/>
    </source>
</evidence>
<evidence type="ECO:0000256" key="1">
    <source>
        <dbReference type="SAM" id="SignalP"/>
    </source>
</evidence>
<protein>
    <submittedName>
        <fullName evidence="2">Uncharacterized protein</fullName>
    </submittedName>
</protein>
<proteinExistence type="predicted"/>
<accession>A0ABR3VPY8</accession>
<feature type="signal peptide" evidence="1">
    <location>
        <begin position="1"/>
        <end position="20"/>
    </location>
</feature>
<dbReference type="Proteomes" id="UP001586593">
    <property type="component" value="Unassembled WGS sequence"/>
</dbReference>
<keyword evidence="3" id="KW-1185">Reference proteome</keyword>
<name>A0ABR3VPY8_9PEZI</name>
<sequence length="131" mass="13907">MRLFLASLFSTLLSTWLCAAAPGPLATITSDLPASCTEKPVSCYTRTHTTSSENCPRINCPMASRLICPMYISITSLPVPCSTDCCPSTPTHYVTHSCVTTCPTACVIPTETVEVTTGCPATPTPTGRTWS</sequence>